<reference evidence="2 3" key="1">
    <citation type="journal article" date="2023" name="Res Sq">
        <title>Genomic and morphological characterization of Knufia obscura isolated from the Mars 2020 spacecraft assembly facility.</title>
        <authorList>
            <person name="Chander A.M."/>
            <person name="Teixeira M.M."/>
            <person name="Singh N.K."/>
            <person name="Williams M.P."/>
            <person name="Parker C.W."/>
            <person name="Leo P."/>
            <person name="Stajich J.E."/>
            <person name="Torok T."/>
            <person name="Tighe S."/>
            <person name="Mason C.E."/>
            <person name="Venkateswaran K."/>
        </authorList>
    </citation>
    <scope>NUCLEOTIDE SEQUENCE [LARGE SCALE GENOMIC DNA]</scope>
    <source>
        <strain evidence="2 3">CCFEE 5817</strain>
    </source>
</reference>
<protein>
    <submittedName>
        <fullName evidence="2">Uncharacterized protein</fullName>
    </submittedName>
</protein>
<organism evidence="2 3">
    <name type="scientific">Knufia obscura</name>
    <dbReference type="NCBI Taxonomy" id="1635080"/>
    <lineage>
        <taxon>Eukaryota</taxon>
        <taxon>Fungi</taxon>
        <taxon>Dikarya</taxon>
        <taxon>Ascomycota</taxon>
        <taxon>Pezizomycotina</taxon>
        <taxon>Eurotiomycetes</taxon>
        <taxon>Chaetothyriomycetidae</taxon>
        <taxon>Chaetothyriales</taxon>
        <taxon>Trichomeriaceae</taxon>
        <taxon>Knufia</taxon>
    </lineage>
</organism>
<evidence type="ECO:0000313" key="3">
    <source>
        <dbReference type="Proteomes" id="UP001334248"/>
    </source>
</evidence>
<evidence type="ECO:0000313" key="2">
    <source>
        <dbReference type="EMBL" id="KAK5946981.1"/>
    </source>
</evidence>
<name>A0ABR0S2C6_9EURO</name>
<comment type="caution">
    <text evidence="2">The sequence shown here is derived from an EMBL/GenBank/DDBJ whole genome shotgun (WGS) entry which is preliminary data.</text>
</comment>
<feature type="region of interest" description="Disordered" evidence="1">
    <location>
        <begin position="45"/>
        <end position="86"/>
    </location>
</feature>
<evidence type="ECO:0000256" key="1">
    <source>
        <dbReference type="SAM" id="MobiDB-lite"/>
    </source>
</evidence>
<dbReference type="EMBL" id="JAVHJV010000001">
    <property type="protein sequence ID" value="KAK5946981.1"/>
    <property type="molecule type" value="Genomic_DNA"/>
</dbReference>
<sequence>MSLETRQLAPILDQLDSRSLPNITQIFIGGSLNIRGHTYGDSTITTNKAHFGDRTNMSNPTQGRNMRYSHQPHDTDTPPPSEKAIDDGGQLYLQSLANDEPPPEYRARDHDWFTPGRLFRIFAPHDEEIHEKEFVLLDTKNKEGPGLLIRTYNEEEKEANRGYFLRSHVSVQNYQEPDQRRGNAKRKVVYLDEYEDQAVVSGTFIELEHTYNIPFAKYRCVDCGVLDRASLQDLRRCYIDWLKYHWSVD</sequence>
<dbReference type="Proteomes" id="UP001334248">
    <property type="component" value="Unassembled WGS sequence"/>
</dbReference>
<dbReference type="RefSeq" id="XP_064735071.1">
    <property type="nucleotide sequence ID" value="XM_064869574.1"/>
</dbReference>
<gene>
    <name evidence="2" type="ORF">PMZ80_001127</name>
</gene>
<proteinExistence type="predicted"/>
<keyword evidence="3" id="KW-1185">Reference proteome</keyword>
<dbReference type="GeneID" id="89994576"/>
<accession>A0ABR0S2C6</accession>
<feature type="compositionally biased region" description="Polar residues" evidence="1">
    <location>
        <begin position="55"/>
        <end position="64"/>
    </location>
</feature>